<keyword evidence="6" id="KW-1185">Reference proteome</keyword>
<dbReference type="InterPro" id="IPR016166">
    <property type="entry name" value="FAD-bd_PCMH"/>
</dbReference>
<evidence type="ECO:0000313" key="6">
    <source>
        <dbReference type="Proteomes" id="UP000758603"/>
    </source>
</evidence>
<keyword evidence="2" id="KW-0560">Oxidoreductase</keyword>
<evidence type="ECO:0000313" key="5">
    <source>
        <dbReference type="EMBL" id="KAH6645294.1"/>
    </source>
</evidence>
<comment type="similarity">
    <text evidence="1">Belongs to the oxygen-dependent FAD-linked oxidoreductase family.</text>
</comment>
<dbReference type="Proteomes" id="UP000758603">
    <property type="component" value="Unassembled WGS sequence"/>
</dbReference>
<reference evidence="5" key="1">
    <citation type="journal article" date="2021" name="Nat. Commun.">
        <title>Genetic determinants of endophytism in the Arabidopsis root mycobiome.</title>
        <authorList>
            <person name="Mesny F."/>
            <person name="Miyauchi S."/>
            <person name="Thiergart T."/>
            <person name="Pickel B."/>
            <person name="Atanasova L."/>
            <person name="Karlsson M."/>
            <person name="Huettel B."/>
            <person name="Barry K.W."/>
            <person name="Haridas S."/>
            <person name="Chen C."/>
            <person name="Bauer D."/>
            <person name="Andreopoulos W."/>
            <person name="Pangilinan J."/>
            <person name="LaButti K."/>
            <person name="Riley R."/>
            <person name="Lipzen A."/>
            <person name="Clum A."/>
            <person name="Drula E."/>
            <person name="Henrissat B."/>
            <person name="Kohler A."/>
            <person name="Grigoriev I.V."/>
            <person name="Martin F.M."/>
            <person name="Hacquard S."/>
        </authorList>
    </citation>
    <scope>NUCLEOTIDE SEQUENCE</scope>
    <source>
        <strain evidence="5">MPI-SDFR-AT-0073</strain>
    </source>
</reference>
<gene>
    <name evidence="5" type="ORF">BKA67DRAFT_651130</name>
</gene>
<evidence type="ECO:0000256" key="3">
    <source>
        <dbReference type="SAM" id="SignalP"/>
    </source>
</evidence>
<evidence type="ECO:0000259" key="4">
    <source>
        <dbReference type="PROSITE" id="PS51387"/>
    </source>
</evidence>
<feature type="chain" id="PRO_5040356596" description="FAD-binding PCMH-type domain-containing protein" evidence="3">
    <location>
        <begin position="21"/>
        <end position="655"/>
    </location>
</feature>
<dbReference type="Gene3D" id="3.40.462.20">
    <property type="match status" value="1"/>
</dbReference>
<dbReference type="EMBL" id="JAGPXC010000011">
    <property type="protein sequence ID" value="KAH6645294.1"/>
    <property type="molecule type" value="Genomic_DNA"/>
</dbReference>
<dbReference type="Pfam" id="PF08031">
    <property type="entry name" value="BBE"/>
    <property type="match status" value="1"/>
</dbReference>
<proteinExistence type="inferred from homology"/>
<dbReference type="PROSITE" id="PS51387">
    <property type="entry name" value="FAD_PCMH"/>
    <property type="match status" value="1"/>
</dbReference>
<evidence type="ECO:0000256" key="1">
    <source>
        <dbReference type="ARBA" id="ARBA00005466"/>
    </source>
</evidence>
<dbReference type="InterPro" id="IPR050432">
    <property type="entry name" value="FAD-linked_Oxidoreductases_BP"/>
</dbReference>
<dbReference type="OrthoDB" id="9983560at2759"/>
<keyword evidence="3" id="KW-0732">Signal</keyword>
<comment type="caution">
    <text evidence="5">The sequence shown here is derived from an EMBL/GenBank/DDBJ whole genome shotgun (WGS) entry which is preliminary data.</text>
</comment>
<dbReference type="Gene3D" id="3.30.465.10">
    <property type="match status" value="1"/>
</dbReference>
<dbReference type="SUPFAM" id="SSF56176">
    <property type="entry name" value="FAD-binding/transporter-associated domain-like"/>
    <property type="match status" value="1"/>
</dbReference>
<feature type="domain" description="FAD-binding PCMH-type" evidence="4">
    <location>
        <begin position="184"/>
        <end position="363"/>
    </location>
</feature>
<protein>
    <recommendedName>
        <fullName evidence="4">FAD-binding PCMH-type domain-containing protein</fullName>
    </recommendedName>
</protein>
<name>A0A9P8RFY6_9PEZI</name>
<sequence length="655" mass="70316">MARFCGVLASLASLQQFVSAQTIVSNGRILPANTSNISPAVEVLPQSSTFAAETAQLTDNVLANLTALQLSNISLFGFSTNNSNHKRSSGPVCKTYPGDSFWPISLIWDIFDLLLGGALIKAVPIASPCYKNFGNYDADRCAYVGDQWSVSNLHEEDPTSIMSPLYQGLTCLPDGWGPYGNCTMGGYPSYVVNITSVAQIQLAVNFARNLNIRLVVKNTGHDFKGRSAGAGALSIWTHYLKDLEFIESFTLGSYSGPVIKAGSGIQGTELYEFADANNVTALAGEGRTVGWGGGYIAGGGHSPLSSKYGMAADQIVSIDLVTPDGRFIAANEIQNSDLFWGLCGGGGSTFGVVTSYTIKVHPRLDPIVISTFSISTSGNNVTTDVFWGATKTYFSMIPTFVDAGTYAYWYFFNASNVLSLTVFGWVAPGYTTESFNNLTTPLFNSWSGLGIDVEPDTTQHSSFLDAFNQGFPQESVGTNVSRAASRLVSRDNLVEPAKLNTTFDAFKSIVKRGGGMVGVATTGGPANMTIPDNAVNDAWRTASAQILSVVFWDSGATLQEAAEALIEFNTTWLEPVRAATPGGGAYNSEGNIIEPDWQNTYYGAEKYAKLSDLKERYDPTGLFYTIHGVGSENWYITDQLVGLPTQNGRLCRVAQ</sequence>
<dbReference type="InterPro" id="IPR036318">
    <property type="entry name" value="FAD-bd_PCMH-like_sf"/>
</dbReference>
<organism evidence="5 6">
    <name type="scientific">Truncatella angustata</name>
    <dbReference type="NCBI Taxonomy" id="152316"/>
    <lineage>
        <taxon>Eukaryota</taxon>
        <taxon>Fungi</taxon>
        <taxon>Dikarya</taxon>
        <taxon>Ascomycota</taxon>
        <taxon>Pezizomycotina</taxon>
        <taxon>Sordariomycetes</taxon>
        <taxon>Xylariomycetidae</taxon>
        <taxon>Amphisphaeriales</taxon>
        <taxon>Sporocadaceae</taxon>
        <taxon>Truncatella</taxon>
    </lineage>
</organism>
<dbReference type="InterPro" id="IPR012951">
    <property type="entry name" value="BBE"/>
</dbReference>
<dbReference type="GeneID" id="70134951"/>
<dbReference type="AlphaFoldDB" id="A0A9P8RFY6"/>
<dbReference type="PANTHER" id="PTHR13878:SF91">
    <property type="entry name" value="FAD BINDING DOMAIN PROTEIN (AFU_ORTHOLOGUE AFUA_6G12070)-RELATED"/>
    <property type="match status" value="1"/>
</dbReference>
<accession>A0A9P8RFY6</accession>
<dbReference type="GO" id="GO:0016491">
    <property type="term" value="F:oxidoreductase activity"/>
    <property type="evidence" value="ECO:0007669"/>
    <property type="project" value="UniProtKB-KW"/>
</dbReference>
<dbReference type="RefSeq" id="XP_045951808.1">
    <property type="nucleotide sequence ID" value="XM_046106060.1"/>
</dbReference>
<dbReference type="InterPro" id="IPR016169">
    <property type="entry name" value="FAD-bd_PCMH_sub2"/>
</dbReference>
<dbReference type="Pfam" id="PF01565">
    <property type="entry name" value="FAD_binding_4"/>
    <property type="match status" value="1"/>
</dbReference>
<evidence type="ECO:0000256" key="2">
    <source>
        <dbReference type="ARBA" id="ARBA00023002"/>
    </source>
</evidence>
<dbReference type="GO" id="GO:0071949">
    <property type="term" value="F:FAD binding"/>
    <property type="evidence" value="ECO:0007669"/>
    <property type="project" value="InterPro"/>
</dbReference>
<dbReference type="InterPro" id="IPR006094">
    <property type="entry name" value="Oxid_FAD_bind_N"/>
</dbReference>
<feature type="signal peptide" evidence="3">
    <location>
        <begin position="1"/>
        <end position="20"/>
    </location>
</feature>
<dbReference type="PANTHER" id="PTHR13878">
    <property type="entry name" value="GULONOLACTONE OXIDASE"/>
    <property type="match status" value="1"/>
</dbReference>